<evidence type="ECO:0008006" key="4">
    <source>
        <dbReference type="Google" id="ProtNLM"/>
    </source>
</evidence>
<keyword evidence="2" id="KW-1133">Transmembrane helix</keyword>
<evidence type="ECO:0000256" key="2">
    <source>
        <dbReference type="SAM" id="Phobius"/>
    </source>
</evidence>
<feature type="transmembrane region" description="Helical" evidence="2">
    <location>
        <begin position="27"/>
        <end position="49"/>
    </location>
</feature>
<dbReference type="RefSeq" id="WP_406696284.1">
    <property type="nucleotide sequence ID" value="NZ_CP155447.1"/>
</dbReference>
<proteinExistence type="predicted"/>
<feature type="transmembrane region" description="Helical" evidence="2">
    <location>
        <begin position="61"/>
        <end position="79"/>
    </location>
</feature>
<sequence>MSTGRLEDPATPPTHVSAKPQGPRGGLLWHHVWTAIFAANLVAPMWFASSLWDDGKQLGEIGMAMAIAILWLLGDIAGARSRDMRLMLIAGGIIVAISQFFPLLQMVAGVVSLTLVAWISGSSTTDFGTPQEQLSSLEYFLATLFTGSLLLLASCLAGLPFRWLRDRRRVTR</sequence>
<evidence type="ECO:0000256" key="1">
    <source>
        <dbReference type="SAM" id="MobiDB-lite"/>
    </source>
</evidence>
<feature type="region of interest" description="Disordered" evidence="1">
    <location>
        <begin position="1"/>
        <end position="22"/>
    </location>
</feature>
<gene>
    <name evidence="3" type="ORF">V5E97_35375</name>
</gene>
<dbReference type="EMBL" id="CP155447">
    <property type="protein sequence ID" value="XBH03549.1"/>
    <property type="molecule type" value="Genomic_DNA"/>
</dbReference>
<dbReference type="AlphaFoldDB" id="A0AAU7CEX6"/>
<organism evidence="3">
    <name type="scientific">Singulisphaera sp. Ch08</name>
    <dbReference type="NCBI Taxonomy" id="3120278"/>
    <lineage>
        <taxon>Bacteria</taxon>
        <taxon>Pseudomonadati</taxon>
        <taxon>Planctomycetota</taxon>
        <taxon>Planctomycetia</taxon>
        <taxon>Isosphaerales</taxon>
        <taxon>Isosphaeraceae</taxon>
        <taxon>Singulisphaera</taxon>
    </lineage>
</organism>
<evidence type="ECO:0000313" key="3">
    <source>
        <dbReference type="EMBL" id="XBH03549.1"/>
    </source>
</evidence>
<keyword evidence="2" id="KW-0472">Membrane</keyword>
<feature type="transmembrane region" description="Helical" evidence="2">
    <location>
        <begin position="139"/>
        <end position="164"/>
    </location>
</feature>
<feature type="transmembrane region" description="Helical" evidence="2">
    <location>
        <begin position="86"/>
        <end position="119"/>
    </location>
</feature>
<protein>
    <recommendedName>
        <fullName evidence="4">MFS transporter</fullName>
    </recommendedName>
</protein>
<reference evidence="3" key="1">
    <citation type="submission" date="2024-05" db="EMBL/GenBank/DDBJ databases">
        <title>Planctomycetes of the genus Singulisphaera possess chitinolytic capabilities.</title>
        <authorList>
            <person name="Ivanova A."/>
        </authorList>
    </citation>
    <scope>NUCLEOTIDE SEQUENCE</scope>
    <source>
        <strain evidence="3">Ch08T</strain>
    </source>
</reference>
<accession>A0AAU7CEX6</accession>
<keyword evidence="2" id="KW-0812">Transmembrane</keyword>
<name>A0AAU7CEX6_9BACT</name>